<organism evidence="1 2">
    <name type="scientific">Puccinia sorghi</name>
    <dbReference type="NCBI Taxonomy" id="27349"/>
    <lineage>
        <taxon>Eukaryota</taxon>
        <taxon>Fungi</taxon>
        <taxon>Dikarya</taxon>
        <taxon>Basidiomycota</taxon>
        <taxon>Pucciniomycotina</taxon>
        <taxon>Pucciniomycetes</taxon>
        <taxon>Pucciniales</taxon>
        <taxon>Pucciniaceae</taxon>
        <taxon>Puccinia</taxon>
    </lineage>
</organism>
<evidence type="ECO:0000313" key="1">
    <source>
        <dbReference type="EMBL" id="KNZ53799.1"/>
    </source>
</evidence>
<sequence>MQNQVSKYCGYYSQVRWCMRSGASGDDVMK</sequence>
<evidence type="ECO:0000313" key="2">
    <source>
        <dbReference type="Proteomes" id="UP000037035"/>
    </source>
</evidence>
<accession>A0A0L6UZ85</accession>
<comment type="caution">
    <text evidence="1">The sequence shown here is derived from an EMBL/GenBank/DDBJ whole genome shotgun (WGS) entry which is preliminary data.</text>
</comment>
<reference evidence="1 2" key="1">
    <citation type="submission" date="2015-08" db="EMBL/GenBank/DDBJ databases">
        <title>Next Generation Sequencing and Analysis of the Genome of Puccinia sorghi L Schw, the Causal Agent of Maize Common Rust.</title>
        <authorList>
            <person name="Rochi L."/>
            <person name="Burguener G."/>
            <person name="Darino M."/>
            <person name="Turjanski A."/>
            <person name="Kreff E."/>
            <person name="Dieguez M.J."/>
            <person name="Sacco F."/>
        </authorList>
    </citation>
    <scope>NUCLEOTIDE SEQUENCE [LARGE SCALE GENOMIC DNA]</scope>
    <source>
        <strain evidence="1 2">RO10H11247</strain>
    </source>
</reference>
<dbReference type="VEuPathDB" id="FungiDB:VP01_3131g4"/>
<keyword evidence="2" id="KW-1185">Reference proteome</keyword>
<dbReference type="AlphaFoldDB" id="A0A0L6UZ85"/>
<dbReference type="Proteomes" id="UP000037035">
    <property type="component" value="Unassembled WGS sequence"/>
</dbReference>
<name>A0A0L6UZ85_9BASI</name>
<protein>
    <submittedName>
        <fullName evidence="1">Uncharacterized protein</fullName>
    </submittedName>
</protein>
<gene>
    <name evidence="1" type="ORF">VP01_3131g4</name>
</gene>
<proteinExistence type="predicted"/>
<dbReference type="EMBL" id="LAVV01008093">
    <property type="protein sequence ID" value="KNZ53799.1"/>
    <property type="molecule type" value="Genomic_DNA"/>
</dbReference>